<evidence type="ECO:0000313" key="2">
    <source>
        <dbReference type="Proteomes" id="UP000664857"/>
    </source>
</evidence>
<dbReference type="RefSeq" id="WP_206967714.1">
    <property type="nucleotide sequence ID" value="NZ_JAFLVX010000029.1"/>
</dbReference>
<evidence type="ECO:0000313" key="1">
    <source>
        <dbReference type="EMBL" id="MBO0477589.1"/>
    </source>
</evidence>
<organism evidence="1 2">
    <name type="scientific">Candidatus Vagococcus giribetii</name>
    <dbReference type="NCBI Taxonomy" id="2230876"/>
    <lineage>
        <taxon>Bacteria</taxon>
        <taxon>Bacillati</taxon>
        <taxon>Bacillota</taxon>
        <taxon>Bacilli</taxon>
        <taxon>Lactobacillales</taxon>
        <taxon>Enterococcaceae</taxon>
        <taxon>Vagococcus</taxon>
    </lineage>
</organism>
<dbReference type="EMBL" id="JAFLVX010000029">
    <property type="protein sequence ID" value="MBO0477589.1"/>
    <property type="molecule type" value="Genomic_DNA"/>
</dbReference>
<accession>A0ABS3HV41</accession>
<sequence>MVKKTFFIILANLVVLGGLSVGKIALADTANEQETTANLTEESFEEIVEEEHTTVFGPETRGSSISVNTPTPLWVSLGSVGKDFEDAVYDQGNIKIDGQLAPWRDLILTSTIQGGVDTITSRKNENETRWYLTTITDNNNVSNYTAASGEYRVNYGSSIVFGSGSNVSGAYTLHSRRKVTNILDYNITATNGNGDRDTILNGSYVGQDYYSIEYFSTLGDDWSKPTKTVTAKGDDKKSDVLKKWSNVSASSSGVVRTWCANPRYNQLFTSNGSSTQEKNYADKEGYAYYKITENGFEPLGTTPLKTTEQTISMTTTDKQLDEMVEKSFVDLPDTVEVIGFTEYPSRTKLGKTKGKVKVSEKSAVTGNKTIETIYTVPFNVIEQPLGVNLSSVVIPVGTHTELLDVNDYIERVTLGDEELSPSEYTATFETIPNTMKVGTQKTSIKVETKEGNKSVVEETTTNLIWGHTIGSSKDGTDETPIDISVSMLHGAQNPYLVANDGNGLNPGDIRYDTNFFVYRGANTQDNRIFYSPAFYPGGQATQTRDFWNDGGTRWTGSETYPGFKNTEFHYGDVVAYETLKSQHPADGELSEKMWATRDEKLVKESPGYQTVYYEMTEAGFNALRLNQLEVNPNLMTVDLGTEKSDMDKLAKNTMIIPEHIINKDDYRFEFASVDTKTSGKKKTKVNVYEKLVSGGDFRTQYDVEYIVNSQVTEKYVSETGDKLKDAKVTNVDLGKEYQGQPEKSMTISGDVYLYQGWLAGDKNPAKDKPTPGNPPVAKDTTTYQYVYKKADNMINMTIPTELLFETDKEDKQVSSKNYEIKNNSTDVSTEVILEEFVKETGDVKLLTSKDSNPTKETKAARLNVMENNKVVIDSLTEATTNQSIKTLKAGETTTIGLTGTYFGSMEESNHVNYHMNFKFKAGAN</sequence>
<protein>
    <recommendedName>
        <fullName evidence="3">WxL domain-containing protein</fullName>
    </recommendedName>
</protein>
<evidence type="ECO:0008006" key="3">
    <source>
        <dbReference type="Google" id="ProtNLM"/>
    </source>
</evidence>
<proteinExistence type="predicted"/>
<name>A0ABS3HV41_9ENTE</name>
<reference evidence="1 2" key="1">
    <citation type="submission" date="2021-03" db="EMBL/GenBank/DDBJ databases">
        <title>Enterococcal diversity collection.</title>
        <authorList>
            <person name="Gilmore M.S."/>
            <person name="Schwartzman J."/>
            <person name="Van Tyne D."/>
            <person name="Martin M."/>
            <person name="Earl A.M."/>
            <person name="Manson A.L."/>
            <person name="Straub T."/>
            <person name="Salamzade R."/>
            <person name="Saavedra J."/>
            <person name="Lebreton F."/>
            <person name="Prichula J."/>
            <person name="Schaufler K."/>
            <person name="Gaca A."/>
            <person name="Sgardioli B."/>
            <person name="Wagenaar J."/>
            <person name="Strong T."/>
        </authorList>
    </citation>
    <scope>NUCLEOTIDE SEQUENCE [LARGE SCALE GENOMIC DNA]</scope>
    <source>
        <strain evidence="1 2">DIV0080</strain>
    </source>
</reference>
<comment type="caution">
    <text evidence="1">The sequence shown here is derived from an EMBL/GenBank/DDBJ whole genome shotgun (WGS) entry which is preliminary data.</text>
</comment>
<gene>
    <name evidence="1" type="ORF">DOK76_10930</name>
</gene>
<dbReference type="Proteomes" id="UP000664857">
    <property type="component" value="Unassembled WGS sequence"/>
</dbReference>
<keyword evidence="2" id="KW-1185">Reference proteome</keyword>